<evidence type="ECO:0000313" key="2">
    <source>
        <dbReference type="EMBL" id="MEA9356896.1"/>
    </source>
</evidence>
<protein>
    <recommendedName>
        <fullName evidence="4">Cytochrome c domain-containing protein</fullName>
    </recommendedName>
</protein>
<feature type="region of interest" description="Disordered" evidence="1">
    <location>
        <begin position="36"/>
        <end position="56"/>
    </location>
</feature>
<evidence type="ECO:0000313" key="3">
    <source>
        <dbReference type="Proteomes" id="UP001302274"/>
    </source>
</evidence>
<evidence type="ECO:0008006" key="4">
    <source>
        <dbReference type="Google" id="ProtNLM"/>
    </source>
</evidence>
<gene>
    <name evidence="2" type="ORF">SHI21_11795</name>
</gene>
<name>A0ABU5VVB6_9BACT</name>
<dbReference type="Proteomes" id="UP001302274">
    <property type="component" value="Unassembled WGS sequence"/>
</dbReference>
<proteinExistence type="predicted"/>
<sequence>MKRSLKYKLSSIVGLAVILVGYNQCVMPESNQKSAMKFSSKGTSTNSSTNNGAPESTYTSAEVKAISLAAFKKTVYPITTTRCVSCHGSTQTPLHASSNAETAFNSIIDNYKIDFNNIASSRMVLKLKNDHHNCWGDCAANATEMQNQITEWKRLINLEAPEATDTTNNVSATTTEETKTVEDILNPENAIDQGTITMMAESGSLRAPMEKATANGVSYIWAPEGKGLKTLTSVDAGLAYVNFKVTTSDFYKVWMLVDAPDQNSDSMFLKVAGSASIEWHIKLTKGFEWREVTSTTGFLDSPFYIPGGNAYGVDIRQRDDGVKISKITITNDPNFSPTAAKALKSTISVPLDHLSGVAGSMFDIDIEEYDMYSYKLSNPRIRTTKEFYVKTLKVLVNGSFNPQHATYLVVDKKVTPADSVLSAYSMILLKDKGPATDKLSFNFAHIKAEAPAAVTPPTPVTPNPTTPPAPVVTKLTSVKGFEQTLYPILRARCVTCHGANQPPLHSSANVDVAHTNVIETALVNFANIPASKISVKLKTNKHNCWSDCNANAAEIEGQITVWKNLSGK</sequence>
<accession>A0ABU5VVB6</accession>
<keyword evidence="3" id="KW-1185">Reference proteome</keyword>
<reference evidence="2 3" key="1">
    <citation type="submission" date="2023-11" db="EMBL/GenBank/DDBJ databases">
        <title>A Novel Polar Bacteriovorax (B. antarcticus) Isolated from the Biocrust in Antarctica.</title>
        <authorList>
            <person name="Mun W."/>
            <person name="Choi S.Y."/>
            <person name="Mitchell R.J."/>
        </authorList>
    </citation>
    <scope>NUCLEOTIDE SEQUENCE [LARGE SCALE GENOMIC DNA]</scope>
    <source>
        <strain evidence="2 3">PP10</strain>
    </source>
</reference>
<dbReference type="EMBL" id="JAYGJQ010000002">
    <property type="protein sequence ID" value="MEA9356896.1"/>
    <property type="molecule type" value="Genomic_DNA"/>
</dbReference>
<comment type="caution">
    <text evidence="2">The sequence shown here is derived from an EMBL/GenBank/DDBJ whole genome shotgun (WGS) entry which is preliminary data.</text>
</comment>
<evidence type="ECO:0000256" key="1">
    <source>
        <dbReference type="SAM" id="MobiDB-lite"/>
    </source>
</evidence>
<organism evidence="2 3">
    <name type="scientific">Bacteriovorax antarcticus</name>
    <dbReference type="NCBI Taxonomy" id="3088717"/>
    <lineage>
        <taxon>Bacteria</taxon>
        <taxon>Pseudomonadati</taxon>
        <taxon>Bdellovibrionota</taxon>
        <taxon>Bacteriovoracia</taxon>
        <taxon>Bacteriovoracales</taxon>
        <taxon>Bacteriovoracaceae</taxon>
        <taxon>Bacteriovorax</taxon>
    </lineage>
</organism>
<dbReference type="RefSeq" id="WP_323576791.1">
    <property type="nucleotide sequence ID" value="NZ_JAYGJQ010000002.1"/>
</dbReference>